<evidence type="ECO:0000313" key="2">
    <source>
        <dbReference type="Proteomes" id="UP001470230"/>
    </source>
</evidence>
<protein>
    <recommendedName>
        <fullName evidence="3">DUF3447 domain-containing protein</fullName>
    </recommendedName>
</protein>
<reference evidence="1 2" key="1">
    <citation type="submission" date="2024-04" db="EMBL/GenBank/DDBJ databases">
        <title>Tritrichomonas musculus Genome.</title>
        <authorList>
            <person name="Alves-Ferreira E."/>
            <person name="Grigg M."/>
            <person name="Lorenzi H."/>
            <person name="Galac M."/>
        </authorList>
    </citation>
    <scope>NUCLEOTIDE SEQUENCE [LARGE SCALE GENOMIC DNA]</scope>
    <source>
        <strain evidence="1 2">EAF2021</strain>
    </source>
</reference>
<dbReference type="PANTHER" id="PTHR24159:SF5">
    <property type="entry name" value="ANK_REP_REGION DOMAIN-CONTAINING PROTEIN"/>
    <property type="match status" value="1"/>
</dbReference>
<dbReference type="Proteomes" id="UP001470230">
    <property type="component" value="Unassembled WGS sequence"/>
</dbReference>
<comment type="caution">
    <text evidence="1">The sequence shown here is derived from an EMBL/GenBank/DDBJ whole genome shotgun (WGS) entry which is preliminary data.</text>
</comment>
<dbReference type="PANTHER" id="PTHR24159">
    <property type="match status" value="1"/>
</dbReference>
<dbReference type="EMBL" id="JAPFFF010000004">
    <property type="protein sequence ID" value="KAK8892783.1"/>
    <property type="molecule type" value="Genomic_DNA"/>
</dbReference>
<sequence length="333" mass="39451">MEIKNYLDQKKDFQNNLLAYLDNEDCDVNEIGDLLKYFNVMDINENRDELALLIEIIAQISYHHHRLPNFFVKLENILTNIKDALVKNFTNNEIYQFFCRNDRIICFLLKNQVIIPDPLFSNKIIRLTETIKNQQEIEIGENEQQICQIIRIDSIKEFVCYVTKLNYNLKSGIKPSNFETNLFLIEKEATLIEYAAFYGSIQIFNYLRLNGIELKPSIWLYAIHGRNADLIHLLESFEVPPPNDSFIHCFNESVKCYHNELSNYFLNNHINVEINRKFYSNCIKFLNFEFYPEELFKIDAFYNLCACNLISFIKIVLNDERVEINQKMIGIDI</sequence>
<dbReference type="SUPFAM" id="SSF48403">
    <property type="entry name" value="Ankyrin repeat"/>
    <property type="match status" value="1"/>
</dbReference>
<evidence type="ECO:0000313" key="1">
    <source>
        <dbReference type="EMBL" id="KAK8892783.1"/>
    </source>
</evidence>
<accession>A0ABR2KP63</accession>
<gene>
    <name evidence="1" type="ORF">M9Y10_030025</name>
</gene>
<organism evidence="1 2">
    <name type="scientific">Tritrichomonas musculus</name>
    <dbReference type="NCBI Taxonomy" id="1915356"/>
    <lineage>
        <taxon>Eukaryota</taxon>
        <taxon>Metamonada</taxon>
        <taxon>Parabasalia</taxon>
        <taxon>Tritrichomonadida</taxon>
        <taxon>Tritrichomonadidae</taxon>
        <taxon>Tritrichomonas</taxon>
    </lineage>
</organism>
<name>A0ABR2KP63_9EUKA</name>
<proteinExistence type="predicted"/>
<dbReference type="InterPro" id="IPR036770">
    <property type="entry name" value="Ankyrin_rpt-contain_sf"/>
</dbReference>
<keyword evidence="2" id="KW-1185">Reference proteome</keyword>
<evidence type="ECO:0008006" key="3">
    <source>
        <dbReference type="Google" id="ProtNLM"/>
    </source>
</evidence>